<accession>A0A9P7S177</accession>
<feature type="region of interest" description="Disordered" evidence="1">
    <location>
        <begin position="23"/>
        <end position="50"/>
    </location>
</feature>
<sequence length="825" mass="89643">MDGWNSSAVVNGHIWSSENPLQLSQTSSSQYPQQHQPLDTSRYGQITDPSYTSLTPWNPAGHWPQEAPFFQFLGFSTTPSTSVTDAGTPHIQGDSYFSALPQGSQGNVSDESQATLFDIQQPTSTLWRPTSSPEELTASSKGFNTLHQYPDGRILQQMHIDHLSGLPFNLQTPPPQSQPSQLHDGRAQRPLYQSTPVHDQGLTLTVDSRSNIQQDLQGFDAPVIHDHALNPVAKALSRTGTPWTHEQSPTPVPESSAHVGYLQPVVPQTHPVAKTSFDVSLTQRSRAPAPMQLPYPSVSPADMPLPLPQLKSTNSDSSQSRPLPEISTSSYHPEPSTGVSLSSNMANRPLPSSMFGSFNSHDTSEATLVHSYTFPDSKPAPEKESKAKQVKQNGIRKAVASIKTQSRPSTSTRKAVDKAQSPAIQLTTGSRKRVRQEKGDNDNVGSNLASGSNLVQRQKRPRYVLQAPKVQKDLNGHDLALNSAVVELFRDIARTYMPLNRVLGCLMACGLCGDKCSQPKITAVRNVPYCLDHLVSTVHSMRQATTIPSRLRALVTEGRYQHRYPMQMLEKQLFTANGTLYLVGFLGFFTIHSRVVKATQEKFYFVEVPMYISWYLDLAAAQGPDPPLPDEEWGPREEICSWDLTNPSPASVLAQLHSFSGVDQVETTSASNSILNISITPSRVGSGTASGVVASGHTPVAVANNELQTSRSSGAPQAAKEVEQGVWDQPGPAVATATAGGIRTVKNPSNLAVEAVEPDNTVNATAEVGELSPLSPILPPLQDASDVLVEADQILNEEVFRSEPLEELLRLEVLPFLVDTLSADT</sequence>
<dbReference type="RefSeq" id="XP_043009932.1">
    <property type="nucleotide sequence ID" value="XM_043151852.1"/>
</dbReference>
<name>A0A9P7S177_9AGAR</name>
<dbReference type="GeneID" id="66076214"/>
<feature type="region of interest" description="Disordered" evidence="1">
    <location>
        <begin position="165"/>
        <end position="186"/>
    </location>
</feature>
<proteinExistence type="predicted"/>
<feature type="compositionally biased region" description="Polar residues" evidence="1">
    <location>
        <begin position="402"/>
        <end position="413"/>
    </location>
</feature>
<comment type="caution">
    <text evidence="2">The sequence shown here is derived from an EMBL/GenBank/DDBJ whole genome shotgun (WGS) entry which is preliminary data.</text>
</comment>
<dbReference type="Proteomes" id="UP001049176">
    <property type="component" value="Chromosome 4"/>
</dbReference>
<feature type="region of interest" description="Disordered" evidence="1">
    <location>
        <begin position="81"/>
        <end position="111"/>
    </location>
</feature>
<feature type="compositionally biased region" description="Polar residues" evidence="1">
    <location>
        <begin position="101"/>
        <end position="111"/>
    </location>
</feature>
<dbReference type="EMBL" id="CM032184">
    <property type="protein sequence ID" value="KAG7093462.1"/>
    <property type="molecule type" value="Genomic_DNA"/>
</dbReference>
<organism evidence="2 3">
    <name type="scientific">Marasmius oreades</name>
    <name type="common">fairy-ring Marasmius</name>
    <dbReference type="NCBI Taxonomy" id="181124"/>
    <lineage>
        <taxon>Eukaryota</taxon>
        <taxon>Fungi</taxon>
        <taxon>Dikarya</taxon>
        <taxon>Basidiomycota</taxon>
        <taxon>Agaricomycotina</taxon>
        <taxon>Agaricomycetes</taxon>
        <taxon>Agaricomycetidae</taxon>
        <taxon>Agaricales</taxon>
        <taxon>Marasmiineae</taxon>
        <taxon>Marasmiaceae</taxon>
        <taxon>Marasmius</taxon>
    </lineage>
</organism>
<reference evidence="2" key="1">
    <citation type="journal article" date="2021" name="Genome Biol. Evol.">
        <title>The assembled and annotated genome of the fairy-ring fungus Marasmius oreades.</title>
        <authorList>
            <person name="Hiltunen M."/>
            <person name="Ament-Velasquez S.L."/>
            <person name="Johannesson H."/>
        </authorList>
    </citation>
    <scope>NUCLEOTIDE SEQUENCE</scope>
    <source>
        <strain evidence="2">03SP1</strain>
    </source>
</reference>
<feature type="compositionally biased region" description="Polar residues" evidence="1">
    <location>
        <begin position="310"/>
        <end position="345"/>
    </location>
</feature>
<feature type="region of interest" description="Disordered" evidence="1">
    <location>
        <begin position="285"/>
        <end position="345"/>
    </location>
</feature>
<evidence type="ECO:0000256" key="1">
    <source>
        <dbReference type="SAM" id="MobiDB-lite"/>
    </source>
</evidence>
<dbReference type="KEGG" id="more:E1B28_007138"/>
<gene>
    <name evidence="2" type="ORF">E1B28_007138</name>
</gene>
<keyword evidence="3" id="KW-1185">Reference proteome</keyword>
<protein>
    <submittedName>
        <fullName evidence="2">Uncharacterized protein</fullName>
    </submittedName>
</protein>
<evidence type="ECO:0000313" key="2">
    <source>
        <dbReference type="EMBL" id="KAG7093462.1"/>
    </source>
</evidence>
<evidence type="ECO:0000313" key="3">
    <source>
        <dbReference type="Proteomes" id="UP001049176"/>
    </source>
</evidence>
<feature type="compositionally biased region" description="Polar residues" evidence="1">
    <location>
        <begin position="443"/>
        <end position="456"/>
    </location>
</feature>
<feature type="region of interest" description="Disordered" evidence="1">
    <location>
        <begin position="372"/>
        <end position="460"/>
    </location>
</feature>
<dbReference type="AlphaFoldDB" id="A0A9P7S177"/>